<feature type="transmembrane region" description="Helical" evidence="9">
    <location>
        <begin position="12"/>
        <end position="31"/>
    </location>
</feature>
<keyword evidence="7 9" id="KW-1133">Transmembrane helix</keyword>
<keyword evidence="4" id="KW-0997">Cell inner membrane</keyword>
<organism evidence="10">
    <name type="scientific">Candidatus Berkiella cookevillensis</name>
    <dbReference type="NCBI Taxonomy" id="437022"/>
    <lineage>
        <taxon>Bacteria</taxon>
        <taxon>Pseudomonadati</taxon>
        <taxon>Pseudomonadota</taxon>
        <taxon>Gammaproteobacteria</taxon>
        <taxon>Candidatus Berkiellales</taxon>
        <taxon>Candidatus Berkiellaceae</taxon>
        <taxon>Candidatus Berkiella</taxon>
    </lineage>
</organism>
<dbReference type="AlphaFoldDB" id="A0A0Q9YGF4"/>
<feature type="transmembrane region" description="Helical" evidence="9">
    <location>
        <begin position="122"/>
        <end position="139"/>
    </location>
</feature>
<evidence type="ECO:0000256" key="1">
    <source>
        <dbReference type="ARBA" id="ARBA00004429"/>
    </source>
</evidence>
<gene>
    <name evidence="10" type="primary">tyrP_1</name>
    <name evidence="11" type="ORF">CC99x_001705</name>
    <name evidence="10" type="ORF">CC99x_00629</name>
</gene>
<dbReference type="RefSeq" id="WP_057623558.1">
    <property type="nucleotide sequence ID" value="NZ_LKHV02000001.1"/>
</dbReference>
<keyword evidence="2" id="KW-0813">Transport</keyword>
<feature type="transmembrane region" description="Helical" evidence="9">
    <location>
        <begin position="82"/>
        <end position="102"/>
    </location>
</feature>
<evidence type="ECO:0000256" key="4">
    <source>
        <dbReference type="ARBA" id="ARBA00022519"/>
    </source>
</evidence>
<reference evidence="10" key="1">
    <citation type="submission" date="2015-09" db="EMBL/GenBank/DDBJ databases">
        <title>Draft Genome Sequences of Two Novel Amoeba-resistant Intranuclear Bacteria, Candidatus Berkiella cookevillensis and Candidatus Berkiella aquae.</title>
        <authorList>
            <person name="Mehari Y.T."/>
            <person name="Arivett B.A."/>
            <person name="Farone A.L."/>
            <person name="Gunderson J.H."/>
            <person name="Farone M.B."/>
        </authorList>
    </citation>
    <scope>NUCLEOTIDE SEQUENCE [LARGE SCALE GENOMIC DNA]</scope>
    <source>
        <strain evidence="10">CC99</strain>
    </source>
</reference>
<comment type="caution">
    <text evidence="10">The sequence shown here is derived from an EMBL/GenBank/DDBJ whole genome shotgun (WGS) entry which is preliminary data.</text>
</comment>
<feature type="transmembrane region" description="Helical" evidence="9">
    <location>
        <begin position="279"/>
        <end position="301"/>
    </location>
</feature>
<evidence type="ECO:0000256" key="6">
    <source>
        <dbReference type="ARBA" id="ARBA00022970"/>
    </source>
</evidence>
<evidence type="ECO:0000313" key="11">
    <source>
        <dbReference type="EMBL" id="MCS5707613.1"/>
    </source>
</evidence>
<dbReference type="Gene3D" id="1.20.1740.10">
    <property type="entry name" value="Amino acid/polyamine transporter I"/>
    <property type="match status" value="1"/>
</dbReference>
<dbReference type="EMBL" id="LKHV02000001">
    <property type="protein sequence ID" value="MCS5707613.1"/>
    <property type="molecule type" value="Genomic_DNA"/>
</dbReference>
<name>A0A0Q9YGF4_9GAMM</name>
<feature type="transmembrane region" description="Helical" evidence="9">
    <location>
        <begin position="338"/>
        <end position="359"/>
    </location>
</feature>
<feature type="transmembrane region" description="Helical" evidence="9">
    <location>
        <begin position="37"/>
        <end position="61"/>
    </location>
</feature>
<feature type="transmembrane region" description="Helical" evidence="9">
    <location>
        <begin position="151"/>
        <end position="169"/>
    </location>
</feature>
<feature type="transmembrane region" description="Helical" evidence="9">
    <location>
        <begin position="380"/>
        <end position="397"/>
    </location>
</feature>
<dbReference type="Proteomes" id="UP000051494">
    <property type="component" value="Unassembled WGS sequence"/>
</dbReference>
<keyword evidence="6" id="KW-0029">Amino-acid transport</keyword>
<keyword evidence="3" id="KW-1003">Cell membrane</keyword>
<dbReference type="PANTHER" id="PTHR46997">
    <property type="entry name" value="LOW AFFINITY TRYPTOPHAN PERMEASE-RELATED"/>
    <property type="match status" value="1"/>
</dbReference>
<feature type="transmembrane region" description="Helical" evidence="9">
    <location>
        <begin position="313"/>
        <end position="332"/>
    </location>
</feature>
<feature type="transmembrane region" description="Helical" evidence="9">
    <location>
        <begin position="213"/>
        <end position="231"/>
    </location>
</feature>
<dbReference type="PANTHER" id="PTHR46997:SF2">
    <property type="entry name" value="TYROSINE-SPECIFIC TRANSPORT SYSTEM"/>
    <property type="match status" value="1"/>
</dbReference>
<dbReference type="InterPro" id="IPR013059">
    <property type="entry name" value="Trp_tyr_transpt"/>
</dbReference>
<dbReference type="GO" id="GO:0005886">
    <property type="term" value="C:plasma membrane"/>
    <property type="evidence" value="ECO:0007669"/>
    <property type="project" value="UniProtKB-SubCell"/>
</dbReference>
<reference evidence="11" key="3">
    <citation type="submission" date="2021-06" db="EMBL/GenBank/DDBJ databases">
        <title>Genomic Description and Analysis of Intracellular Bacteria, Candidatus Berkiella cookevillensis and Candidatus Berkiella aquae.</title>
        <authorList>
            <person name="Kidane D.T."/>
            <person name="Mehari Y.T."/>
            <person name="Rice F.C."/>
            <person name="Arivett B.A."/>
            <person name="Farone A.L."/>
            <person name="Berk S.G."/>
            <person name="Farone M.B."/>
        </authorList>
    </citation>
    <scope>NUCLEOTIDE SEQUENCE</scope>
    <source>
        <strain evidence="11">CC99</strain>
    </source>
</reference>
<evidence type="ECO:0000256" key="8">
    <source>
        <dbReference type="ARBA" id="ARBA00023136"/>
    </source>
</evidence>
<reference evidence="11" key="2">
    <citation type="journal article" date="2016" name="Genome Announc.">
        <title>Draft Genome Sequences of Two Novel Amoeba-Resistant Intranuclear Bacteria, 'Candidatus Berkiella cookevillensis' and 'Candidatus Berkiella aquae'.</title>
        <authorList>
            <person name="Mehari Y.T."/>
            <person name="Arivett B.A."/>
            <person name="Farone A.L."/>
            <person name="Gunderson J.H."/>
            <person name="Farone M.B."/>
        </authorList>
    </citation>
    <scope>NUCLEOTIDE SEQUENCE</scope>
    <source>
        <strain evidence="11">CC99</strain>
    </source>
</reference>
<dbReference type="STRING" id="437022.CC99x_00629"/>
<dbReference type="Pfam" id="PF03222">
    <property type="entry name" value="Trp_Tyr_perm"/>
    <property type="match status" value="1"/>
</dbReference>
<evidence type="ECO:0000256" key="9">
    <source>
        <dbReference type="SAM" id="Phobius"/>
    </source>
</evidence>
<comment type="subcellular location">
    <subcellularLocation>
        <location evidence="1">Cell inner membrane</location>
        <topology evidence="1">Multi-pass membrane protein</topology>
    </subcellularLocation>
</comment>
<dbReference type="InterPro" id="IPR018227">
    <property type="entry name" value="Amino_acid_transport_2"/>
</dbReference>
<feature type="transmembrane region" description="Helical" evidence="9">
    <location>
        <begin position="181"/>
        <end position="201"/>
    </location>
</feature>
<protein>
    <submittedName>
        <fullName evidence="11">Tryptophan/tyrosine permease</fullName>
    </submittedName>
    <submittedName>
        <fullName evidence="10">Tyrosine-specific transport protein</fullName>
    </submittedName>
</protein>
<evidence type="ECO:0000313" key="12">
    <source>
        <dbReference type="Proteomes" id="UP000051494"/>
    </source>
</evidence>
<dbReference type="OrthoDB" id="18749at2"/>
<dbReference type="PRINTS" id="PR00166">
    <property type="entry name" value="AROAAPRMEASE"/>
</dbReference>
<evidence type="ECO:0000313" key="10">
    <source>
        <dbReference type="EMBL" id="KRG19616.1"/>
    </source>
</evidence>
<evidence type="ECO:0000256" key="2">
    <source>
        <dbReference type="ARBA" id="ARBA00022448"/>
    </source>
</evidence>
<keyword evidence="12" id="KW-1185">Reference proteome</keyword>
<keyword evidence="8 9" id="KW-0472">Membrane</keyword>
<evidence type="ECO:0000256" key="7">
    <source>
        <dbReference type="ARBA" id="ARBA00022989"/>
    </source>
</evidence>
<dbReference type="GO" id="GO:0003333">
    <property type="term" value="P:amino acid transmembrane transport"/>
    <property type="evidence" value="ECO:0007669"/>
    <property type="project" value="InterPro"/>
</dbReference>
<evidence type="ECO:0000256" key="5">
    <source>
        <dbReference type="ARBA" id="ARBA00022692"/>
    </source>
</evidence>
<proteinExistence type="predicted"/>
<dbReference type="GO" id="GO:0015173">
    <property type="term" value="F:aromatic amino acid transmembrane transporter activity"/>
    <property type="evidence" value="ECO:0007669"/>
    <property type="project" value="InterPro"/>
</dbReference>
<evidence type="ECO:0000256" key="3">
    <source>
        <dbReference type="ARBA" id="ARBA00022475"/>
    </source>
</evidence>
<dbReference type="EMBL" id="LKHV01000002">
    <property type="protein sequence ID" value="KRG19616.1"/>
    <property type="molecule type" value="Genomic_DNA"/>
</dbReference>
<sequence>MKLDALNRIFGGALLVAGTCIGAGMLSLPISTAAGGFSASVGAFLFSWLMMTFTAFLMLEISLCYPEETNLITMAKTTLGKWGAIIAWVCYLLFLYSLMGAYTSGASGILAKVYTKLGIPEYFSLPTFVGFFSLVVYLGTRWVDGVNRVMMIGLIVAYLALVGITAPKVDWNYLQNGNSKYLWAAAPLLVTSFGFHLLIPSLKNYMHGNVKELRFAIFWGSLLPLIVYLFWEFIILGTVPSKGAGGLIAMNQTEQPVVSLTHALSVALSNTWITLLARIFGFCAILTSFIGVALGLFDFLADGFHIQKNTRGKLLLAVMTFLPPVCFVIFYPSGFLLALRYAGVFASILLVLYPAIMVWRNRYSLKSAAPYRVIGGRASLILAIVFGASVISLEILQDLKWLPMPISSMGDPSLDTYEDLDLDI</sequence>
<accession>A0A0Q9YGF4</accession>
<keyword evidence="5 9" id="KW-0812">Transmembrane</keyword>